<evidence type="ECO:0000313" key="1">
    <source>
        <dbReference type="EMBL" id="KAI8555240.1"/>
    </source>
</evidence>
<dbReference type="EMBL" id="CM046392">
    <property type="protein sequence ID" value="KAI8555240.1"/>
    <property type="molecule type" value="Genomic_DNA"/>
</dbReference>
<dbReference type="Proteomes" id="UP001062846">
    <property type="component" value="Chromosome 5"/>
</dbReference>
<name>A0ACC0NPR9_RHOML</name>
<organism evidence="1 2">
    <name type="scientific">Rhododendron molle</name>
    <name type="common">Chinese azalea</name>
    <name type="synonym">Azalea mollis</name>
    <dbReference type="NCBI Taxonomy" id="49168"/>
    <lineage>
        <taxon>Eukaryota</taxon>
        <taxon>Viridiplantae</taxon>
        <taxon>Streptophyta</taxon>
        <taxon>Embryophyta</taxon>
        <taxon>Tracheophyta</taxon>
        <taxon>Spermatophyta</taxon>
        <taxon>Magnoliopsida</taxon>
        <taxon>eudicotyledons</taxon>
        <taxon>Gunneridae</taxon>
        <taxon>Pentapetalae</taxon>
        <taxon>asterids</taxon>
        <taxon>Ericales</taxon>
        <taxon>Ericaceae</taxon>
        <taxon>Ericoideae</taxon>
        <taxon>Rhodoreae</taxon>
        <taxon>Rhododendron</taxon>
    </lineage>
</organism>
<sequence length="188" mass="20980">MTALLPTLRRLRSTILPREAKIVSGCTEDLTGEIAQALLPGSCYYSLFVASGSKFALVIFFVSCRKAGARALAVKDQSKAQEREIEELKKDLAQWEDDLKVAWETCDLYLVDFQKCDRDSVLTEDQATRAEEDPNTQRATRAQEVEGALKAGYENGWDAAEAEYKKQVQEVEGTLPKTKLLGQTSVWP</sequence>
<protein>
    <submittedName>
        <fullName evidence="1">Uncharacterized protein</fullName>
    </submittedName>
</protein>
<comment type="caution">
    <text evidence="1">The sequence shown here is derived from an EMBL/GenBank/DDBJ whole genome shotgun (WGS) entry which is preliminary data.</text>
</comment>
<keyword evidence="2" id="KW-1185">Reference proteome</keyword>
<accession>A0ACC0NPR9</accession>
<evidence type="ECO:0000313" key="2">
    <source>
        <dbReference type="Proteomes" id="UP001062846"/>
    </source>
</evidence>
<reference evidence="1" key="1">
    <citation type="submission" date="2022-02" db="EMBL/GenBank/DDBJ databases">
        <title>Plant Genome Project.</title>
        <authorList>
            <person name="Zhang R.-G."/>
        </authorList>
    </citation>
    <scope>NUCLEOTIDE SEQUENCE</scope>
    <source>
        <strain evidence="1">AT1</strain>
    </source>
</reference>
<gene>
    <name evidence="1" type="ORF">RHMOL_Rhmol05G0159200</name>
</gene>
<proteinExistence type="predicted"/>